<name>A0ABD5S4P0_9EURY</name>
<dbReference type="EMBL" id="JBHSWU010001303">
    <property type="protein sequence ID" value="MFC6726674.1"/>
    <property type="molecule type" value="Genomic_DNA"/>
</dbReference>
<evidence type="ECO:0000313" key="2">
    <source>
        <dbReference type="Proteomes" id="UP001596328"/>
    </source>
</evidence>
<evidence type="ECO:0000313" key="1">
    <source>
        <dbReference type="EMBL" id="MFC6726674.1"/>
    </source>
</evidence>
<organism evidence="1 2">
    <name type="scientific">Halobium palmae</name>
    <dbReference type="NCBI Taxonomy" id="1776492"/>
    <lineage>
        <taxon>Archaea</taxon>
        <taxon>Methanobacteriati</taxon>
        <taxon>Methanobacteriota</taxon>
        <taxon>Stenosarchaea group</taxon>
        <taxon>Halobacteria</taxon>
        <taxon>Halobacteriales</taxon>
        <taxon>Haloferacaceae</taxon>
        <taxon>Halobium</taxon>
    </lineage>
</organism>
<dbReference type="AlphaFoldDB" id="A0ABD5S4P0"/>
<dbReference type="InterPro" id="IPR015424">
    <property type="entry name" value="PyrdxlP-dep_Trfase"/>
</dbReference>
<dbReference type="Gene3D" id="3.90.1150.10">
    <property type="entry name" value="Aspartate Aminotransferase, domain 1"/>
    <property type="match status" value="1"/>
</dbReference>
<reference evidence="1 2" key="1">
    <citation type="journal article" date="2019" name="Int. J. Syst. Evol. Microbiol.">
        <title>The Global Catalogue of Microorganisms (GCM) 10K type strain sequencing project: providing services to taxonomists for standard genome sequencing and annotation.</title>
        <authorList>
            <consortium name="The Broad Institute Genomics Platform"/>
            <consortium name="The Broad Institute Genome Sequencing Center for Infectious Disease"/>
            <person name="Wu L."/>
            <person name="Ma J."/>
        </authorList>
    </citation>
    <scope>NUCLEOTIDE SEQUENCE [LARGE SCALE GENOMIC DNA]</scope>
    <source>
        <strain evidence="1 2">NBRC 111368</strain>
    </source>
</reference>
<protein>
    <submittedName>
        <fullName evidence="1">Glycine dehydrogenase</fullName>
    </submittedName>
</protein>
<keyword evidence="2" id="KW-1185">Reference proteome</keyword>
<dbReference type="InterPro" id="IPR015422">
    <property type="entry name" value="PyrdxlP-dep_Trfase_small"/>
</dbReference>
<dbReference type="SUPFAM" id="SSF53383">
    <property type="entry name" value="PLP-dependent transferases"/>
    <property type="match status" value="1"/>
</dbReference>
<proteinExistence type="predicted"/>
<accession>A0ABD5S4P0</accession>
<feature type="non-terminal residue" evidence="1">
    <location>
        <position position="1"/>
    </location>
</feature>
<gene>
    <name evidence="1" type="ORF">ACFQE1_20345</name>
</gene>
<dbReference type="Proteomes" id="UP001596328">
    <property type="component" value="Unassembled WGS sequence"/>
</dbReference>
<comment type="caution">
    <text evidence="1">The sequence shown here is derived from an EMBL/GenBank/DDBJ whole genome shotgun (WGS) entry which is preliminary data.</text>
</comment>
<sequence>LAARLTDVPGVIAPHHDRHHFREFVAHVDQPAKAVAGDLEAEGFAVHVVGEHLIQVCVTDANAGAVDAFVAAMEEVR</sequence>